<keyword evidence="6" id="KW-0804">Transcription</keyword>
<dbReference type="PROSITE" id="PS50048">
    <property type="entry name" value="ZN2_CY6_FUNGAL_2"/>
    <property type="match status" value="1"/>
</dbReference>
<dbReference type="EMBL" id="ML119134">
    <property type="protein sequence ID" value="RPB11685.1"/>
    <property type="molecule type" value="Genomic_DNA"/>
</dbReference>
<dbReference type="PANTHER" id="PTHR47663">
    <property type="entry name" value="XYLANOLYTIC TRANSCRIPTIONAL ACTIVATOR XLNR-RELATED"/>
    <property type="match status" value="1"/>
</dbReference>
<comment type="similarity">
    <text evidence="8">Belongs to the xlnR/xlr1 family.</text>
</comment>
<evidence type="ECO:0000256" key="4">
    <source>
        <dbReference type="ARBA" id="ARBA00023125"/>
    </source>
</evidence>
<dbReference type="GO" id="GO:0003677">
    <property type="term" value="F:DNA binding"/>
    <property type="evidence" value="ECO:0007669"/>
    <property type="project" value="UniProtKB-KW"/>
</dbReference>
<dbReference type="Gene3D" id="4.10.240.10">
    <property type="entry name" value="Zn(2)-C6 fungal-type DNA-binding domain"/>
    <property type="match status" value="1"/>
</dbReference>
<dbReference type="InParanoid" id="A0A3N4L132"/>
<organism evidence="11 12">
    <name type="scientific">Morchella conica CCBAS932</name>
    <dbReference type="NCBI Taxonomy" id="1392247"/>
    <lineage>
        <taxon>Eukaryota</taxon>
        <taxon>Fungi</taxon>
        <taxon>Dikarya</taxon>
        <taxon>Ascomycota</taxon>
        <taxon>Pezizomycotina</taxon>
        <taxon>Pezizomycetes</taxon>
        <taxon>Pezizales</taxon>
        <taxon>Morchellaceae</taxon>
        <taxon>Morchella</taxon>
    </lineage>
</organism>
<gene>
    <name evidence="11" type="ORF">P167DRAFT_536595</name>
</gene>
<accession>A0A3N4L132</accession>
<evidence type="ECO:0000256" key="5">
    <source>
        <dbReference type="ARBA" id="ARBA00023159"/>
    </source>
</evidence>
<keyword evidence="2" id="KW-0862">Zinc</keyword>
<keyword evidence="5" id="KW-0010">Activator</keyword>
<dbReference type="CDD" id="cd00067">
    <property type="entry name" value="GAL4"/>
    <property type="match status" value="1"/>
</dbReference>
<keyword evidence="1" id="KW-0479">Metal-binding</keyword>
<keyword evidence="12" id="KW-1185">Reference proteome</keyword>
<protein>
    <recommendedName>
        <fullName evidence="10">Zn(2)-C6 fungal-type domain-containing protein</fullName>
    </recommendedName>
</protein>
<dbReference type="InterPro" id="IPR051439">
    <property type="entry name" value="XlnR/Xlr1"/>
</dbReference>
<evidence type="ECO:0000313" key="11">
    <source>
        <dbReference type="EMBL" id="RPB11685.1"/>
    </source>
</evidence>
<proteinExistence type="inferred from homology"/>
<evidence type="ECO:0000259" key="10">
    <source>
        <dbReference type="PROSITE" id="PS50048"/>
    </source>
</evidence>
<feature type="domain" description="Zn(2)-C6 fungal-type" evidence="10">
    <location>
        <begin position="27"/>
        <end position="56"/>
    </location>
</feature>
<evidence type="ECO:0000256" key="6">
    <source>
        <dbReference type="ARBA" id="ARBA00023163"/>
    </source>
</evidence>
<evidence type="ECO:0000256" key="3">
    <source>
        <dbReference type="ARBA" id="ARBA00023015"/>
    </source>
</evidence>
<dbReference type="Proteomes" id="UP000277580">
    <property type="component" value="Unassembled WGS sequence"/>
</dbReference>
<keyword evidence="3" id="KW-0805">Transcription regulation</keyword>
<dbReference type="STRING" id="1392247.A0A3N4L132"/>
<dbReference type="InterPro" id="IPR001138">
    <property type="entry name" value="Zn2Cys6_DnaBD"/>
</dbReference>
<sequence length="259" mass="28489">MISLHHTTSSRIGSRKSTATRQRVSRACDRCNQLRTKCDGQTPCEHCVVFGLDCEYKREQKKRGKASNAFLSRQKQRPSISSSIDGLETPLRSPAMINTSSSSSSADSSVASSPNSLPPSPLFNIASDDDKLDPRLQFIKSENSESYFSSNFFYHKSPEAPSAHFDDTPDSSFMLQPWGNRFADTYDPPTQHPSPTTTAPTSPYVPLCASCHVNPSSRLYPASMFWLQNGASTCSFPYPAEDEGFEFGSSEDGSRKGSL</sequence>
<dbReference type="InterPro" id="IPR036864">
    <property type="entry name" value="Zn2-C6_fun-type_DNA-bd_sf"/>
</dbReference>
<keyword evidence="7" id="KW-0539">Nucleus</keyword>
<evidence type="ECO:0000256" key="9">
    <source>
        <dbReference type="SAM" id="MobiDB-lite"/>
    </source>
</evidence>
<feature type="compositionally biased region" description="Polar residues" evidence="9">
    <location>
        <begin position="1"/>
        <end position="22"/>
    </location>
</feature>
<feature type="region of interest" description="Disordered" evidence="9">
    <location>
        <begin position="63"/>
        <end position="126"/>
    </location>
</feature>
<dbReference type="AlphaFoldDB" id="A0A3N4L132"/>
<reference evidence="11 12" key="1">
    <citation type="journal article" date="2018" name="Nat. Ecol. Evol.">
        <title>Pezizomycetes genomes reveal the molecular basis of ectomycorrhizal truffle lifestyle.</title>
        <authorList>
            <person name="Murat C."/>
            <person name="Payen T."/>
            <person name="Noel B."/>
            <person name="Kuo A."/>
            <person name="Morin E."/>
            <person name="Chen J."/>
            <person name="Kohler A."/>
            <person name="Krizsan K."/>
            <person name="Balestrini R."/>
            <person name="Da Silva C."/>
            <person name="Montanini B."/>
            <person name="Hainaut M."/>
            <person name="Levati E."/>
            <person name="Barry K.W."/>
            <person name="Belfiori B."/>
            <person name="Cichocki N."/>
            <person name="Clum A."/>
            <person name="Dockter R.B."/>
            <person name="Fauchery L."/>
            <person name="Guy J."/>
            <person name="Iotti M."/>
            <person name="Le Tacon F."/>
            <person name="Lindquist E.A."/>
            <person name="Lipzen A."/>
            <person name="Malagnac F."/>
            <person name="Mello A."/>
            <person name="Molinier V."/>
            <person name="Miyauchi S."/>
            <person name="Poulain J."/>
            <person name="Riccioni C."/>
            <person name="Rubini A."/>
            <person name="Sitrit Y."/>
            <person name="Splivallo R."/>
            <person name="Traeger S."/>
            <person name="Wang M."/>
            <person name="Zifcakova L."/>
            <person name="Wipf D."/>
            <person name="Zambonelli A."/>
            <person name="Paolocci F."/>
            <person name="Nowrousian M."/>
            <person name="Ottonello S."/>
            <person name="Baldrian P."/>
            <person name="Spatafora J.W."/>
            <person name="Henrissat B."/>
            <person name="Nagy L.G."/>
            <person name="Aury J.M."/>
            <person name="Wincker P."/>
            <person name="Grigoriev I.V."/>
            <person name="Bonfante P."/>
            <person name="Martin F.M."/>
        </authorList>
    </citation>
    <scope>NUCLEOTIDE SEQUENCE [LARGE SCALE GENOMIC DNA]</scope>
    <source>
        <strain evidence="11 12">CCBAS932</strain>
    </source>
</reference>
<feature type="compositionally biased region" description="Low complexity" evidence="9">
    <location>
        <begin position="93"/>
        <end position="115"/>
    </location>
</feature>
<evidence type="ECO:0000256" key="1">
    <source>
        <dbReference type="ARBA" id="ARBA00022723"/>
    </source>
</evidence>
<evidence type="ECO:0000313" key="12">
    <source>
        <dbReference type="Proteomes" id="UP000277580"/>
    </source>
</evidence>
<feature type="compositionally biased region" description="Polar residues" evidence="9">
    <location>
        <begin position="69"/>
        <end position="84"/>
    </location>
</feature>
<feature type="region of interest" description="Disordered" evidence="9">
    <location>
        <begin position="1"/>
        <end position="24"/>
    </location>
</feature>
<dbReference type="SUPFAM" id="SSF57701">
    <property type="entry name" value="Zn2/Cys6 DNA-binding domain"/>
    <property type="match status" value="1"/>
</dbReference>
<dbReference type="Pfam" id="PF00172">
    <property type="entry name" value="Zn_clus"/>
    <property type="match status" value="1"/>
</dbReference>
<dbReference type="FunFam" id="4.10.240.10:FF:000004">
    <property type="entry name" value="Xylanolytic transcriptional activator XlnR"/>
    <property type="match status" value="1"/>
</dbReference>
<evidence type="ECO:0000256" key="7">
    <source>
        <dbReference type="ARBA" id="ARBA00023242"/>
    </source>
</evidence>
<dbReference type="GO" id="GO:0000981">
    <property type="term" value="F:DNA-binding transcription factor activity, RNA polymerase II-specific"/>
    <property type="evidence" value="ECO:0007669"/>
    <property type="project" value="InterPro"/>
</dbReference>
<dbReference type="PANTHER" id="PTHR47663:SF1">
    <property type="entry name" value="XYLANOLYTIC TRANSCRIPTIONAL ACTIVATOR XLNR-RELATED"/>
    <property type="match status" value="1"/>
</dbReference>
<name>A0A3N4L132_9PEZI</name>
<evidence type="ECO:0000256" key="8">
    <source>
        <dbReference type="ARBA" id="ARBA00037990"/>
    </source>
</evidence>
<dbReference type="OrthoDB" id="5365785at2759"/>
<keyword evidence="4" id="KW-0238">DNA-binding</keyword>
<dbReference type="SMART" id="SM00066">
    <property type="entry name" value="GAL4"/>
    <property type="match status" value="1"/>
</dbReference>
<dbReference type="GO" id="GO:0008270">
    <property type="term" value="F:zinc ion binding"/>
    <property type="evidence" value="ECO:0007669"/>
    <property type="project" value="InterPro"/>
</dbReference>
<evidence type="ECO:0000256" key="2">
    <source>
        <dbReference type="ARBA" id="ARBA00022833"/>
    </source>
</evidence>